<dbReference type="GO" id="GO:0019033">
    <property type="term" value="C:viral tegument"/>
    <property type="evidence" value="ECO:0007669"/>
    <property type="project" value="InterPro"/>
</dbReference>
<feature type="region of interest" description="Disordered" evidence="6">
    <location>
        <begin position="273"/>
        <end position="301"/>
    </location>
</feature>
<comment type="subcellular location">
    <subcellularLocation>
        <location evidence="1">Membrane</location>
        <topology evidence="1">Multi-pass membrane protein</topology>
    </subcellularLocation>
</comment>
<feature type="transmembrane region" description="Helical" evidence="7">
    <location>
        <begin position="428"/>
        <end position="451"/>
    </location>
</feature>
<evidence type="ECO:0000256" key="7">
    <source>
        <dbReference type="SAM" id="Phobius"/>
    </source>
</evidence>
<dbReference type="Pfam" id="PF05072">
    <property type="entry name" value="Herpes_UL43"/>
    <property type="match status" value="1"/>
</dbReference>
<keyword evidence="5 7" id="KW-0472">Membrane</keyword>
<evidence type="ECO:0000256" key="5">
    <source>
        <dbReference type="ARBA" id="ARBA00023136"/>
    </source>
</evidence>
<dbReference type="GO" id="GO:0016020">
    <property type="term" value="C:membrane"/>
    <property type="evidence" value="ECO:0007669"/>
    <property type="project" value="UniProtKB-SubCell"/>
</dbReference>
<feature type="transmembrane region" description="Helical" evidence="7">
    <location>
        <begin position="203"/>
        <end position="226"/>
    </location>
</feature>
<evidence type="ECO:0000256" key="2">
    <source>
        <dbReference type="ARBA" id="ARBA00008930"/>
    </source>
</evidence>
<evidence type="ECO:0000256" key="6">
    <source>
        <dbReference type="SAM" id="MobiDB-lite"/>
    </source>
</evidence>
<evidence type="ECO:0000313" key="8">
    <source>
        <dbReference type="EMBL" id="AWP48552.1"/>
    </source>
</evidence>
<keyword evidence="4 7" id="KW-1133">Transmembrane helix</keyword>
<comment type="similarity">
    <text evidence="2">Belongs to the alphaherpesvirinae HHV-1 UL43 family.</text>
</comment>
<feature type="transmembrane region" description="Helical" evidence="7">
    <location>
        <begin position="388"/>
        <end position="408"/>
    </location>
</feature>
<proteinExistence type="inferred from homology"/>
<dbReference type="InterPro" id="IPR007764">
    <property type="entry name" value="Herpes_UL43"/>
</dbReference>
<organism evidence="8">
    <name type="scientific">Human herpesvirus 2</name>
    <name type="common">HHV-2</name>
    <name type="synonym">Human herpes simplex virus 2</name>
    <dbReference type="NCBI Taxonomy" id="10310"/>
    <lineage>
        <taxon>Viruses</taxon>
        <taxon>Duplodnaviria</taxon>
        <taxon>Heunggongvirae</taxon>
        <taxon>Peploviricota</taxon>
        <taxon>Herviviricetes</taxon>
        <taxon>Herpesvirales</taxon>
        <taxon>Orthoherpesviridae</taxon>
        <taxon>Alphaherpesvirinae</taxon>
        <taxon>Simplexvirus</taxon>
        <taxon>Simplexvirus humanalpha2</taxon>
    </lineage>
</organism>
<organismHost>
    <name type="scientific">Homo sapiens</name>
    <name type="common">Human</name>
    <dbReference type="NCBI Taxonomy" id="9606"/>
</organismHost>
<name>A0A2U9DVC6_HHV2</name>
<accession>A0A2U9DVC6</accession>
<reference evidence="8" key="1">
    <citation type="journal article" date="2017" name="PLoS Med.">
        <title>Dual-strain genital herpes simplex virus type 2 (HSV-2) infection in the US, Peru, and 8 countries in sub-Saharan Africa: A nested cross-sectional viral genotyping study.</title>
        <authorList>
            <person name="Johnston C."/>
            <person name="Magaret A."/>
            <person name="Roychoudhury P."/>
            <person name="Greninger A.L."/>
            <person name="Reeves D."/>
            <person name="Schiffer J."/>
            <person name="Jerome K.R."/>
            <person name="Sather C."/>
            <person name="Diem K."/>
            <person name="Lingappa J.R."/>
            <person name="Celum C."/>
            <person name="Koelle D.M."/>
            <person name="Wald A."/>
        </authorList>
    </citation>
    <scope>NUCLEOTIDE SEQUENCE</scope>
    <source>
        <strain evidence="8">2007-38113</strain>
    </source>
</reference>
<sequence length="462" mass="47376">MAVVCGSGLRLRPFHPPSPSFFVLRALIRAGPGPFAASPRAPSGPGCGMCRGDSPGVAGGSGEHCLGGDDGDDGRPRLACVGAIARGFAHLWLQATTLGFVGSVVLSRGPYADAMSGAFVIGSTGLGFLRAPPAFARPPTRVCAWLRLVGGGAAVALWSLGEAGAPPGVPGPATQCLALGAAYAALLVLADDVHPLFLLAPRPLFVGTLGVVVGGLTIGGSARYWWIDPRAAAALTAAVVAGLGTTAAGDSFSKACPRHRRFCVVSAVESPPPRYAPEDAERPTDHGPLLPSTHHQRSPRVCGDGAARPENIWVPVVTFAGALALAACAARGSDTAPSGPVLPLWPQVFVGGHAAAGLTELCQTLAPRDLTDPLLFAYVGFQVVNHGLMFVVPDIAVYAMLGGAVWISLTQVLGLRRRLHKDPDAGPWAAATLRGLFFSVYALGFAAGVLVRPRMAASRRSG</sequence>
<evidence type="ECO:0000256" key="3">
    <source>
        <dbReference type="ARBA" id="ARBA00022692"/>
    </source>
</evidence>
<protein>
    <submittedName>
        <fullName evidence="8">UL43</fullName>
    </submittedName>
</protein>
<feature type="compositionally biased region" description="Basic and acidic residues" evidence="6">
    <location>
        <begin position="276"/>
        <end position="285"/>
    </location>
</feature>
<keyword evidence="3 7" id="KW-0812">Transmembrane</keyword>
<evidence type="ECO:0000256" key="1">
    <source>
        <dbReference type="ARBA" id="ARBA00004141"/>
    </source>
</evidence>
<evidence type="ECO:0000256" key="4">
    <source>
        <dbReference type="ARBA" id="ARBA00022989"/>
    </source>
</evidence>
<dbReference type="EMBL" id="MF621256">
    <property type="protein sequence ID" value="AWP48552.1"/>
    <property type="molecule type" value="Genomic_DNA"/>
</dbReference>